<dbReference type="Proteomes" id="UP000565286">
    <property type="component" value="Unassembled WGS sequence"/>
</dbReference>
<evidence type="ECO:0000313" key="2">
    <source>
        <dbReference type="Proteomes" id="UP000565286"/>
    </source>
</evidence>
<name>A0A7W6CAQ2_9HYPH</name>
<keyword evidence="2" id="KW-1185">Reference proteome</keyword>
<dbReference type="EMBL" id="JACIDV010000011">
    <property type="protein sequence ID" value="MBB3947619.1"/>
    <property type="molecule type" value="Genomic_DNA"/>
</dbReference>
<comment type="caution">
    <text evidence="1">The sequence shown here is derived from an EMBL/GenBank/DDBJ whole genome shotgun (WGS) entry which is preliminary data.</text>
</comment>
<evidence type="ECO:0000313" key="1">
    <source>
        <dbReference type="EMBL" id="MBB3947619.1"/>
    </source>
</evidence>
<sequence length="173" mass="19482">MNIYGVARGMKETNMDNKYSHHTLCMPIFKPQVEEIFQRLVQASLRLETHASKARRLGTLSQFDAAVASCVNGLKHQSVRYHYQRLERAVLEEFGNAGMLPSERTFRRRVERAQIAVATNLRAEKSKRRGAAYRSSLGADIAVFDGRTFGSALRSIEIPDLDDVIPKASATDR</sequence>
<dbReference type="RefSeq" id="WP_113169849.1">
    <property type="nucleotide sequence ID" value="NZ_JACIDV010000011.1"/>
</dbReference>
<organism evidence="1 2">
    <name type="scientific">Rhizobium skierniewicense</name>
    <dbReference type="NCBI Taxonomy" id="984260"/>
    <lineage>
        <taxon>Bacteria</taxon>
        <taxon>Pseudomonadati</taxon>
        <taxon>Pseudomonadota</taxon>
        <taxon>Alphaproteobacteria</taxon>
        <taxon>Hyphomicrobiales</taxon>
        <taxon>Rhizobiaceae</taxon>
        <taxon>Rhizobium/Agrobacterium group</taxon>
        <taxon>Rhizobium</taxon>
    </lineage>
</organism>
<dbReference type="AlphaFoldDB" id="A0A7W6CAQ2"/>
<reference evidence="1 2" key="1">
    <citation type="submission" date="2020-08" db="EMBL/GenBank/DDBJ databases">
        <title>Genomic Encyclopedia of Type Strains, Phase IV (KMG-IV): sequencing the most valuable type-strain genomes for metagenomic binning, comparative biology and taxonomic classification.</title>
        <authorList>
            <person name="Goeker M."/>
        </authorList>
    </citation>
    <scope>NUCLEOTIDE SEQUENCE [LARGE SCALE GENOMIC DNA]</scope>
    <source>
        <strain evidence="1 2">DSM 26438</strain>
    </source>
</reference>
<gene>
    <name evidence="1" type="ORF">GGQ73_003587</name>
</gene>
<protein>
    <submittedName>
        <fullName evidence="1">Uncharacterized protein</fullName>
    </submittedName>
</protein>
<proteinExistence type="predicted"/>
<accession>A0A7W6CAQ2</accession>